<feature type="binding site" evidence="8">
    <location>
        <position position="19"/>
    </location>
    <ligand>
        <name>substrate</name>
    </ligand>
</feature>
<dbReference type="RefSeq" id="WP_166194144.1">
    <property type="nucleotide sequence ID" value="NZ_CP049811.1"/>
</dbReference>
<dbReference type="InterPro" id="IPR018510">
    <property type="entry name" value="DAP_epimerase_AS"/>
</dbReference>
<evidence type="ECO:0000256" key="8">
    <source>
        <dbReference type="HAMAP-Rule" id="MF_00197"/>
    </source>
</evidence>
<organism evidence="10 11">
    <name type="scientific">Pontivivens nitratireducens</name>
    <dbReference type="NCBI Taxonomy" id="2758038"/>
    <lineage>
        <taxon>Bacteria</taxon>
        <taxon>Pseudomonadati</taxon>
        <taxon>Pseudomonadota</taxon>
        <taxon>Alphaproteobacteria</taxon>
        <taxon>Rhodobacterales</taxon>
        <taxon>Paracoccaceae</taxon>
        <taxon>Pontivivens</taxon>
    </lineage>
</organism>
<evidence type="ECO:0000256" key="7">
    <source>
        <dbReference type="ARBA" id="ARBA00051712"/>
    </source>
</evidence>
<feature type="binding site" evidence="8">
    <location>
        <position position="70"/>
    </location>
    <ligand>
        <name>substrate</name>
    </ligand>
</feature>
<feature type="active site" description="Proton acceptor" evidence="8">
    <location>
        <position position="215"/>
    </location>
</feature>
<feature type="binding site" evidence="8">
    <location>
        <position position="52"/>
    </location>
    <ligand>
        <name>substrate</name>
    </ligand>
</feature>
<evidence type="ECO:0000313" key="11">
    <source>
        <dbReference type="Proteomes" id="UP000500791"/>
    </source>
</evidence>
<keyword evidence="8" id="KW-0963">Cytoplasm</keyword>
<evidence type="ECO:0000256" key="4">
    <source>
        <dbReference type="ARBA" id="ARBA00022605"/>
    </source>
</evidence>
<evidence type="ECO:0000256" key="3">
    <source>
        <dbReference type="ARBA" id="ARBA00013080"/>
    </source>
</evidence>
<feature type="binding site" evidence="8">
    <location>
        <begin position="216"/>
        <end position="217"/>
    </location>
    <ligand>
        <name>substrate</name>
    </ligand>
</feature>
<evidence type="ECO:0000256" key="9">
    <source>
        <dbReference type="PROSITE-ProRule" id="PRU10125"/>
    </source>
</evidence>
<dbReference type="PANTHER" id="PTHR31689:SF0">
    <property type="entry name" value="DIAMINOPIMELATE EPIMERASE"/>
    <property type="match status" value="1"/>
</dbReference>
<dbReference type="InterPro" id="IPR001653">
    <property type="entry name" value="DAP_epimerase_DapF"/>
</dbReference>
<dbReference type="Proteomes" id="UP000500791">
    <property type="component" value="Chromosome"/>
</dbReference>
<gene>
    <name evidence="8" type="primary">dapF</name>
    <name evidence="10" type="ORF">G8E03_11205</name>
</gene>
<protein>
    <recommendedName>
        <fullName evidence="3 8">Diaminopimelate epimerase</fullName>
        <shortName evidence="8">DAP epimerase</shortName>
        <ecNumber evidence="3 8">5.1.1.7</ecNumber>
    </recommendedName>
    <alternativeName>
        <fullName evidence="8">PLP-independent amino acid racemase</fullName>
    </alternativeName>
</protein>
<evidence type="ECO:0000256" key="6">
    <source>
        <dbReference type="ARBA" id="ARBA00023235"/>
    </source>
</evidence>
<dbReference type="GO" id="GO:0009089">
    <property type="term" value="P:lysine biosynthetic process via diaminopimelate"/>
    <property type="evidence" value="ECO:0007669"/>
    <property type="project" value="UniProtKB-UniRule"/>
</dbReference>
<dbReference type="EC" id="5.1.1.7" evidence="3 8"/>
<feature type="site" description="Could be important to modulate the pK values of the two catalytic cysteine residues" evidence="8">
    <location>
        <position position="157"/>
    </location>
</feature>
<keyword evidence="5 8" id="KW-0457">Lysine biosynthesis</keyword>
<keyword evidence="11" id="KW-1185">Reference proteome</keyword>
<dbReference type="GO" id="GO:0005829">
    <property type="term" value="C:cytosol"/>
    <property type="evidence" value="ECO:0007669"/>
    <property type="project" value="TreeGrafter"/>
</dbReference>
<dbReference type="PROSITE" id="PS01326">
    <property type="entry name" value="DAP_EPIMERASE"/>
    <property type="match status" value="1"/>
</dbReference>
<proteinExistence type="inferred from homology"/>
<evidence type="ECO:0000313" key="10">
    <source>
        <dbReference type="EMBL" id="QIK42103.1"/>
    </source>
</evidence>
<feature type="site" description="Could be important to modulate the pK values of the two catalytic cysteine residues" evidence="8">
    <location>
        <position position="206"/>
    </location>
</feature>
<comment type="function">
    <text evidence="8">Catalyzes the stereoinversion of LL-2,6-diaminopimelate (L,L-DAP) to meso-diaminopimelate (meso-DAP), a precursor of L-lysine and an essential component of the bacterial peptidoglycan.</text>
</comment>
<feature type="binding site" evidence="8">
    <location>
        <position position="188"/>
    </location>
    <ligand>
        <name>substrate</name>
    </ligand>
</feature>
<feature type="active site" evidence="9">
    <location>
        <position position="79"/>
    </location>
</feature>
<sequence length="270" mass="29128">MTQDASISLPFLKMHGLGNDFVVIDGRGARAVPDIATIRAMGDRHRGVGFDQLALILDDDATDAQVRFYNTDGSEAGACGNATRCVADLLMREADATSLVLRTERGALPCERSGDLIRVNMGQPVEDWAQIPLSRDVSLDALPLPGAPSAVGMGNPHCVLFVEDADSAPIAEVGPRLEHDPLYPERTNVEFVQVLDRNTLRQRTWERGAGITLACGSGACAVAVAAHRRGLTERAVTIRLDGGELHLDWRDDGVWMTGPVAYVFDGVWRG</sequence>
<comment type="subunit">
    <text evidence="8">Homodimer.</text>
</comment>
<dbReference type="UniPathway" id="UPA00034">
    <property type="reaction ID" value="UER00025"/>
</dbReference>
<dbReference type="Gene3D" id="3.10.310.10">
    <property type="entry name" value="Diaminopimelate Epimerase, Chain A, domain 1"/>
    <property type="match status" value="2"/>
</dbReference>
<comment type="similarity">
    <text evidence="2 8">Belongs to the diaminopimelate epimerase family.</text>
</comment>
<dbReference type="KEGG" id="mon:G8E03_11205"/>
<accession>A0A6G7VPU2</accession>
<feature type="binding site" evidence="8">
    <location>
        <begin position="80"/>
        <end position="81"/>
    </location>
    <ligand>
        <name>substrate</name>
    </ligand>
</feature>
<keyword evidence="6 8" id="KW-0413">Isomerase</keyword>
<dbReference type="SUPFAM" id="SSF54506">
    <property type="entry name" value="Diaminopimelate epimerase-like"/>
    <property type="match status" value="2"/>
</dbReference>
<comment type="catalytic activity">
    <reaction evidence="7 8">
        <text>(2S,6S)-2,6-diaminopimelate = meso-2,6-diaminopimelate</text>
        <dbReference type="Rhea" id="RHEA:15393"/>
        <dbReference type="ChEBI" id="CHEBI:57609"/>
        <dbReference type="ChEBI" id="CHEBI:57791"/>
        <dbReference type="EC" id="5.1.1.7"/>
    </reaction>
</comment>
<feature type="active site" description="Proton donor" evidence="8">
    <location>
        <position position="79"/>
    </location>
</feature>
<dbReference type="GO" id="GO:0008837">
    <property type="term" value="F:diaminopimelate epimerase activity"/>
    <property type="evidence" value="ECO:0007669"/>
    <property type="project" value="UniProtKB-UniRule"/>
</dbReference>
<dbReference type="HAMAP" id="MF_00197">
    <property type="entry name" value="DAP_epimerase"/>
    <property type="match status" value="1"/>
</dbReference>
<dbReference type="Pfam" id="PF01678">
    <property type="entry name" value="DAP_epimerase"/>
    <property type="match status" value="2"/>
</dbReference>
<evidence type="ECO:0000256" key="5">
    <source>
        <dbReference type="ARBA" id="ARBA00023154"/>
    </source>
</evidence>
<keyword evidence="4 8" id="KW-0028">Amino-acid biosynthesis</keyword>
<dbReference type="AlphaFoldDB" id="A0A6G7VPU2"/>
<comment type="pathway">
    <text evidence="1 8">Amino-acid biosynthesis; L-lysine biosynthesis via DAP pathway; DL-2,6-diaminopimelate from LL-2,6-diaminopimelate: step 1/1.</text>
</comment>
<evidence type="ECO:0000256" key="2">
    <source>
        <dbReference type="ARBA" id="ARBA00010219"/>
    </source>
</evidence>
<feature type="binding site" evidence="8">
    <location>
        <begin position="206"/>
        <end position="207"/>
    </location>
    <ligand>
        <name>substrate</name>
    </ligand>
</feature>
<dbReference type="EMBL" id="CP049811">
    <property type="protein sequence ID" value="QIK42103.1"/>
    <property type="molecule type" value="Genomic_DNA"/>
</dbReference>
<feature type="binding site" evidence="8">
    <location>
        <position position="155"/>
    </location>
    <ligand>
        <name>substrate</name>
    </ligand>
</feature>
<comment type="subcellular location">
    <subcellularLocation>
        <location evidence="8">Cytoplasm</location>
    </subcellularLocation>
</comment>
<dbReference type="NCBIfam" id="TIGR00652">
    <property type="entry name" value="DapF"/>
    <property type="match status" value="1"/>
</dbReference>
<dbReference type="PANTHER" id="PTHR31689">
    <property type="entry name" value="DIAMINOPIMELATE EPIMERASE, CHLOROPLASTIC"/>
    <property type="match status" value="1"/>
</dbReference>
<reference evidence="10 11" key="1">
    <citation type="submission" date="2020-03" db="EMBL/GenBank/DDBJ databases">
        <title>Complete genome sequence of Monaibacterium sp. ALG8 with diverse plasmids.</title>
        <authorList>
            <person name="Sun C."/>
        </authorList>
    </citation>
    <scope>NUCLEOTIDE SEQUENCE [LARGE SCALE GENOMIC DNA]</scope>
    <source>
        <strain evidence="10 11">ALG8</strain>
    </source>
</reference>
<evidence type="ECO:0000256" key="1">
    <source>
        <dbReference type="ARBA" id="ARBA00005196"/>
    </source>
</evidence>
<name>A0A6G7VPU2_9RHOB</name>